<dbReference type="AlphaFoldDB" id="A0A7W7CDQ4"/>
<dbReference type="Proteomes" id="UP000533598">
    <property type="component" value="Unassembled WGS sequence"/>
</dbReference>
<evidence type="ECO:0000313" key="2">
    <source>
        <dbReference type="EMBL" id="MBB4679157.1"/>
    </source>
</evidence>
<name>A0A7W7CDQ4_9PSEU</name>
<keyword evidence="3" id="KW-1185">Reference proteome</keyword>
<accession>A0A7W7CDQ4</accession>
<dbReference type="EMBL" id="JACHMH010000001">
    <property type="protein sequence ID" value="MBB4679157.1"/>
    <property type="molecule type" value="Genomic_DNA"/>
</dbReference>
<proteinExistence type="predicted"/>
<dbReference type="RefSeq" id="WP_185004940.1">
    <property type="nucleotide sequence ID" value="NZ_BAAAUI010000025.1"/>
</dbReference>
<comment type="caution">
    <text evidence="2">The sequence shown here is derived from an EMBL/GenBank/DDBJ whole genome shotgun (WGS) entry which is preliminary data.</text>
</comment>
<evidence type="ECO:0000313" key="3">
    <source>
        <dbReference type="Proteomes" id="UP000533598"/>
    </source>
</evidence>
<reference evidence="2 3" key="1">
    <citation type="submission" date="2020-08" db="EMBL/GenBank/DDBJ databases">
        <title>Sequencing the genomes of 1000 actinobacteria strains.</title>
        <authorList>
            <person name="Klenk H.-P."/>
        </authorList>
    </citation>
    <scope>NUCLEOTIDE SEQUENCE [LARGE SCALE GENOMIC DNA]</scope>
    <source>
        <strain evidence="2 3">DSM 44230</strain>
    </source>
</reference>
<feature type="region of interest" description="Disordered" evidence="1">
    <location>
        <begin position="1"/>
        <end position="35"/>
    </location>
</feature>
<evidence type="ECO:0000256" key="1">
    <source>
        <dbReference type="SAM" id="MobiDB-lite"/>
    </source>
</evidence>
<protein>
    <submittedName>
        <fullName evidence="2">Uncharacterized protein</fullName>
    </submittedName>
</protein>
<sequence length="57" mass="6177">MAQLGELFPSRKLGKVTTNEDDDGEKFERGPLDLESGVVRFGRPAARKAAEPTSDEG</sequence>
<organism evidence="2 3">
    <name type="scientific">Crossiella cryophila</name>
    <dbReference type="NCBI Taxonomy" id="43355"/>
    <lineage>
        <taxon>Bacteria</taxon>
        <taxon>Bacillati</taxon>
        <taxon>Actinomycetota</taxon>
        <taxon>Actinomycetes</taxon>
        <taxon>Pseudonocardiales</taxon>
        <taxon>Pseudonocardiaceae</taxon>
        <taxon>Crossiella</taxon>
    </lineage>
</organism>
<gene>
    <name evidence="2" type="ORF">HNR67_005275</name>
</gene>